<sequence>MVGGIRTSRAVLGLLLSVVAAIPAGAVARPAAARAATVVYDGRIGRTQVMLRALDWLRRDVPYSQDNRLAAWDAGHGRRYRPDCSGFVAMAWALDPRRPGLGRAPVTWELPRYAGRVSWPRLRRGDILLHLVPGNRAAEHVRLFAGWVDAGRSRAWIIEQSGSAYGMRRRTVATAAARQGYVPYRYRRIV</sequence>
<gene>
    <name evidence="2" type="ORF">CLV70_104147</name>
</gene>
<proteinExistence type="predicted"/>
<organism evidence="2 3">
    <name type="scientific">Pseudosporangium ferrugineum</name>
    <dbReference type="NCBI Taxonomy" id="439699"/>
    <lineage>
        <taxon>Bacteria</taxon>
        <taxon>Bacillati</taxon>
        <taxon>Actinomycetota</taxon>
        <taxon>Actinomycetes</taxon>
        <taxon>Micromonosporales</taxon>
        <taxon>Micromonosporaceae</taxon>
        <taxon>Pseudosporangium</taxon>
    </lineage>
</organism>
<dbReference type="OrthoDB" id="9815928at2"/>
<protein>
    <recommendedName>
        <fullName evidence="4">NlpC/P60 family protein</fullName>
    </recommendedName>
</protein>
<dbReference type="AlphaFoldDB" id="A0A2T0SAZ0"/>
<evidence type="ECO:0008006" key="4">
    <source>
        <dbReference type="Google" id="ProtNLM"/>
    </source>
</evidence>
<keyword evidence="1" id="KW-0732">Signal</keyword>
<reference evidence="2 3" key="1">
    <citation type="submission" date="2018-03" db="EMBL/GenBank/DDBJ databases">
        <title>Genomic Encyclopedia of Archaeal and Bacterial Type Strains, Phase II (KMG-II): from individual species to whole genera.</title>
        <authorList>
            <person name="Goeker M."/>
        </authorList>
    </citation>
    <scope>NUCLEOTIDE SEQUENCE [LARGE SCALE GENOMIC DNA]</scope>
    <source>
        <strain evidence="2 3">DSM 45348</strain>
    </source>
</reference>
<dbReference type="EMBL" id="PVZG01000004">
    <property type="protein sequence ID" value="PRY30595.1"/>
    <property type="molecule type" value="Genomic_DNA"/>
</dbReference>
<name>A0A2T0SAZ0_9ACTN</name>
<feature type="chain" id="PRO_5038332526" description="NlpC/P60 family protein" evidence="1">
    <location>
        <begin position="27"/>
        <end position="190"/>
    </location>
</feature>
<keyword evidence="3" id="KW-1185">Reference proteome</keyword>
<feature type="signal peptide" evidence="1">
    <location>
        <begin position="1"/>
        <end position="26"/>
    </location>
</feature>
<dbReference type="RefSeq" id="WP_106126222.1">
    <property type="nucleotide sequence ID" value="NZ_PVZG01000004.1"/>
</dbReference>
<evidence type="ECO:0000313" key="2">
    <source>
        <dbReference type="EMBL" id="PRY30595.1"/>
    </source>
</evidence>
<accession>A0A2T0SAZ0</accession>
<dbReference type="Proteomes" id="UP000239209">
    <property type="component" value="Unassembled WGS sequence"/>
</dbReference>
<evidence type="ECO:0000256" key="1">
    <source>
        <dbReference type="SAM" id="SignalP"/>
    </source>
</evidence>
<dbReference type="Gene3D" id="3.90.1720.10">
    <property type="entry name" value="endopeptidase domain like (from Nostoc punctiforme)"/>
    <property type="match status" value="1"/>
</dbReference>
<evidence type="ECO:0000313" key="3">
    <source>
        <dbReference type="Proteomes" id="UP000239209"/>
    </source>
</evidence>
<comment type="caution">
    <text evidence="2">The sequence shown here is derived from an EMBL/GenBank/DDBJ whole genome shotgun (WGS) entry which is preliminary data.</text>
</comment>